<dbReference type="InterPro" id="IPR021047">
    <property type="entry name" value="Mannosyltransferase_CMT1"/>
</dbReference>
<organism evidence="1 2">
    <name type="scientific">Saitozyma podzolica</name>
    <dbReference type="NCBI Taxonomy" id="1890683"/>
    <lineage>
        <taxon>Eukaryota</taxon>
        <taxon>Fungi</taxon>
        <taxon>Dikarya</taxon>
        <taxon>Basidiomycota</taxon>
        <taxon>Agaricomycotina</taxon>
        <taxon>Tremellomycetes</taxon>
        <taxon>Tremellales</taxon>
        <taxon>Trimorphomycetaceae</taxon>
        <taxon>Saitozyma</taxon>
    </lineage>
</organism>
<gene>
    <name evidence="1" type="ORF">EHS25_007614</name>
</gene>
<dbReference type="EMBL" id="RSCD01000004">
    <property type="protein sequence ID" value="RSH93260.1"/>
    <property type="molecule type" value="Genomic_DNA"/>
</dbReference>
<dbReference type="Pfam" id="PF11735">
    <property type="entry name" value="CAP59_mtransfer"/>
    <property type="match status" value="1"/>
</dbReference>
<dbReference type="AlphaFoldDB" id="A0A427YQC2"/>
<evidence type="ECO:0000313" key="2">
    <source>
        <dbReference type="Proteomes" id="UP000279259"/>
    </source>
</evidence>
<reference evidence="1 2" key="1">
    <citation type="submission" date="2018-11" db="EMBL/GenBank/DDBJ databases">
        <title>Genome sequence of Saitozyma podzolica DSM 27192.</title>
        <authorList>
            <person name="Aliyu H."/>
            <person name="Gorte O."/>
            <person name="Ochsenreither K."/>
        </authorList>
    </citation>
    <scope>NUCLEOTIDE SEQUENCE [LARGE SCALE GENOMIC DNA]</scope>
    <source>
        <strain evidence="1 2">DSM 27192</strain>
    </source>
</reference>
<accession>A0A427YQC2</accession>
<dbReference type="OrthoDB" id="262547at2759"/>
<comment type="caution">
    <text evidence="1">The sequence shown here is derived from an EMBL/GenBank/DDBJ whole genome shotgun (WGS) entry which is preliminary data.</text>
</comment>
<sequence>MEGPSDDATPQVLEEVLKPMLLSIGVPASHIILKLRQRHIDFGKVNRISALAMLRNEALAPLWHGWEDTAAVVYFNDVFLNPTDILELLHQHVRAGEAAGKETGITSGLDWWKKKPEYYYDVWVGRTIEGDLFYPMDSSWTPSDDLFPTSPKSKEEYANLNPFQVFSTWAGLAVLAATPFLEPNRLRFRRSDGSRDECAASECSLIANDLWKAGWGRVQVVPSVQVSYERNVAEDILEELSKQKKELGWEDGVPPDWRDPHVNWIAEPPEKVRCHPWPDAPGLSANVWENTRWVDPWI</sequence>
<dbReference type="PANTHER" id="PTHR34144:SF5">
    <property type="entry name" value="ALPHA-1,3-MANNOSYLTRANSFERASE CMT1"/>
    <property type="match status" value="1"/>
</dbReference>
<keyword evidence="2" id="KW-1185">Reference proteome</keyword>
<dbReference type="Proteomes" id="UP000279259">
    <property type="component" value="Unassembled WGS sequence"/>
</dbReference>
<proteinExistence type="predicted"/>
<evidence type="ECO:0008006" key="3">
    <source>
        <dbReference type="Google" id="ProtNLM"/>
    </source>
</evidence>
<evidence type="ECO:0000313" key="1">
    <source>
        <dbReference type="EMBL" id="RSH93260.1"/>
    </source>
</evidence>
<dbReference type="PANTHER" id="PTHR34144">
    <property type="entry name" value="CHROMOSOME 8, WHOLE GENOME SHOTGUN SEQUENCE"/>
    <property type="match status" value="1"/>
</dbReference>
<name>A0A427YQC2_9TREE</name>
<protein>
    <recommendedName>
        <fullName evidence="3">Alpha-1,3-mannosyltransferase CMT1</fullName>
    </recommendedName>
</protein>